<dbReference type="EMBL" id="BMDU01000002">
    <property type="protein sequence ID" value="GFZ85918.1"/>
    <property type="molecule type" value="Genomic_DNA"/>
</dbReference>
<organism evidence="2 3">
    <name type="scientific">Sphingobium fuliginis (strain ATCC 27551)</name>
    <dbReference type="NCBI Taxonomy" id="336203"/>
    <lineage>
        <taxon>Bacteria</taxon>
        <taxon>Pseudomonadati</taxon>
        <taxon>Pseudomonadota</taxon>
        <taxon>Alphaproteobacteria</taxon>
        <taxon>Sphingomonadales</taxon>
        <taxon>Sphingomonadaceae</taxon>
        <taxon>Sphingobium</taxon>
    </lineage>
</organism>
<evidence type="ECO:0000256" key="1">
    <source>
        <dbReference type="SAM" id="MobiDB-lite"/>
    </source>
</evidence>
<dbReference type="Proteomes" id="UP000628109">
    <property type="component" value="Unassembled WGS sequence"/>
</dbReference>
<protein>
    <submittedName>
        <fullName evidence="2">Uncharacterized protein</fullName>
    </submittedName>
</protein>
<reference evidence="3" key="1">
    <citation type="journal article" date="2019" name="Int. J. Syst. Evol. Microbiol.">
        <title>The Global Catalogue of Microorganisms (GCM) 10K type strain sequencing project: providing services to taxonomists for standard genome sequencing and annotation.</title>
        <authorList>
            <consortium name="The Broad Institute Genomics Platform"/>
            <consortium name="The Broad Institute Genome Sequencing Center for Infectious Disease"/>
            <person name="Wu L."/>
            <person name="Ma J."/>
        </authorList>
    </citation>
    <scope>NUCLEOTIDE SEQUENCE [LARGE SCALE GENOMIC DNA]</scope>
    <source>
        <strain evidence="3">CCM 7327</strain>
    </source>
</reference>
<sequence>MDGRTGWVETVDMEACRVIMLSSPMRPAPITARHRQGCGRCQNKAKIAWTAAKFIAPVEDDADGDADGMVRSGPAAPSAGERSRGGDDGSASPSAPIIGVMAAFELSAPASESPPVYWLIRMM</sequence>
<comment type="caution">
    <text evidence="2">The sequence shown here is derived from an EMBL/GenBank/DDBJ whole genome shotgun (WGS) entry which is preliminary data.</text>
</comment>
<evidence type="ECO:0000313" key="3">
    <source>
        <dbReference type="Proteomes" id="UP000628109"/>
    </source>
</evidence>
<gene>
    <name evidence="2" type="ORF">GCM10019071_14110</name>
</gene>
<feature type="region of interest" description="Disordered" evidence="1">
    <location>
        <begin position="60"/>
        <end position="94"/>
    </location>
</feature>
<name>A0ABQ1ESW6_SPHSA</name>
<evidence type="ECO:0000313" key="2">
    <source>
        <dbReference type="EMBL" id="GFZ85918.1"/>
    </source>
</evidence>
<accession>A0ABQ1ESW6</accession>
<proteinExistence type="predicted"/>
<keyword evidence="3" id="KW-1185">Reference proteome</keyword>